<dbReference type="CDD" id="cd05687">
    <property type="entry name" value="S1_RPS1_repeat_ec1_hs1"/>
    <property type="match status" value="1"/>
</dbReference>
<dbReference type="CDD" id="cd05688">
    <property type="entry name" value="S1_RPS1_repeat_ec3"/>
    <property type="match status" value="1"/>
</dbReference>
<dbReference type="EMBL" id="LIZT01000031">
    <property type="protein sequence ID" value="KPJ50106.1"/>
    <property type="molecule type" value="Genomic_DNA"/>
</dbReference>
<evidence type="ECO:0000256" key="7">
    <source>
        <dbReference type="ARBA" id="ARBA00035517"/>
    </source>
</evidence>
<dbReference type="SUPFAM" id="SSF50249">
    <property type="entry name" value="Nucleic acid-binding proteins"/>
    <property type="match status" value="6"/>
</dbReference>
<dbReference type="InterPro" id="IPR035104">
    <property type="entry name" value="Ribosomal_protein_S1-like"/>
</dbReference>
<keyword evidence="2" id="KW-0677">Repeat</keyword>
<evidence type="ECO:0000313" key="10">
    <source>
        <dbReference type="Proteomes" id="UP000051124"/>
    </source>
</evidence>
<evidence type="ECO:0000256" key="6">
    <source>
        <dbReference type="ARBA" id="ARBA00035293"/>
    </source>
</evidence>
<dbReference type="PRINTS" id="PR00681">
    <property type="entry name" value="RIBOSOMALS1"/>
</dbReference>
<feature type="domain" description="S1 motif" evidence="8">
    <location>
        <begin position="111"/>
        <end position="177"/>
    </location>
</feature>
<keyword evidence="3" id="KW-0694">RNA-binding</keyword>
<dbReference type="GO" id="GO:0003729">
    <property type="term" value="F:mRNA binding"/>
    <property type="evidence" value="ECO:0007669"/>
    <property type="project" value="TreeGrafter"/>
</dbReference>
<dbReference type="SMART" id="SM00316">
    <property type="entry name" value="S1"/>
    <property type="match status" value="6"/>
</dbReference>
<dbReference type="NCBIfam" id="TIGR00717">
    <property type="entry name" value="rpsA"/>
    <property type="match status" value="1"/>
</dbReference>
<dbReference type="InterPro" id="IPR012340">
    <property type="entry name" value="NA-bd_OB-fold"/>
</dbReference>
<evidence type="ECO:0000256" key="1">
    <source>
        <dbReference type="ARBA" id="ARBA00006767"/>
    </source>
</evidence>
<dbReference type="PROSITE" id="PS50126">
    <property type="entry name" value="S1"/>
    <property type="match status" value="6"/>
</dbReference>
<dbReference type="Proteomes" id="UP000051124">
    <property type="component" value="Unassembled WGS sequence"/>
</dbReference>
<dbReference type="CDD" id="cd04465">
    <property type="entry name" value="S1_RPS1_repeat_ec2_hs2"/>
    <property type="match status" value="1"/>
</dbReference>
<proteinExistence type="inferred from homology"/>
<evidence type="ECO:0000256" key="2">
    <source>
        <dbReference type="ARBA" id="ARBA00022737"/>
    </source>
</evidence>
<dbReference type="GO" id="GO:0006412">
    <property type="term" value="P:translation"/>
    <property type="evidence" value="ECO:0007669"/>
    <property type="project" value="InterPro"/>
</dbReference>
<gene>
    <name evidence="9" type="ORF">AMJ40_04010</name>
</gene>
<dbReference type="FunFam" id="2.40.50.140:FF:000011">
    <property type="entry name" value="30S ribosomal protein S1"/>
    <property type="match status" value="2"/>
</dbReference>
<sequence length="532" mass="60034">MKKTSRKQSAGTKKREELLKLYESSLKIVSEGEITKGRIVKITPSDVIVDVGLKSEGIVSRSEFKGPISEGDEIEVLIEDIENDEGVAVLSKEKADFAKAWEKVKHAHETNEVVKGKLLRKVKGGAIVDLFGVNAFLPTSQIDLYLVKEPDRVLKDEIRLRIISLSERNKNIIVSRRAVIEEERQRKREKVLQELERGEIKEGVVKNITDFGAFIEIDGVDGLLHITDMSWGRVSHPSQVLSIGDAVKVMILDVDRENERLSLGLKQMTPNPWGDIEQRYPVGSKTRGKVVNIMDYGAFIEIEQGVDGLVHISEMSWTQRIKHPSQIMSIGDEVEAVVLNIDKENERLSLGLKQAEIDPWINLEERFPVGSVHTGRARSLVSYGAFIELEKGITGLVHISDMLWVKRITHPSQLLKRGEKVDVVILNIDKKNRRISLGLKQSLEDPWKSLKDKYKEGKIVATHISRILDRGIEVTVEDGIEAFIPLSRLKVKTSEDLGKKYKVGDELKLKVVDIIKEHRRLILTEKSKTVNG</sequence>
<dbReference type="PANTHER" id="PTHR10724">
    <property type="entry name" value="30S RIBOSOMAL PROTEIN S1"/>
    <property type="match status" value="1"/>
</dbReference>
<feature type="domain" description="S1 motif" evidence="8">
    <location>
        <begin position="32"/>
        <end position="93"/>
    </location>
</feature>
<dbReference type="PANTHER" id="PTHR10724:SF7">
    <property type="entry name" value="SMALL RIBOSOMAL SUBUNIT PROTEIN BS1C"/>
    <property type="match status" value="1"/>
</dbReference>
<evidence type="ECO:0000256" key="4">
    <source>
        <dbReference type="ARBA" id="ARBA00022980"/>
    </source>
</evidence>
<feature type="domain" description="S1 motif" evidence="8">
    <location>
        <begin position="198"/>
        <end position="266"/>
    </location>
</feature>
<keyword evidence="4" id="KW-0689">Ribosomal protein</keyword>
<feature type="domain" description="S1 motif" evidence="8">
    <location>
        <begin position="370"/>
        <end position="440"/>
    </location>
</feature>
<feature type="domain" description="S1 motif" evidence="8">
    <location>
        <begin position="457"/>
        <end position="526"/>
    </location>
</feature>
<keyword evidence="5" id="KW-0687">Ribonucleoprotein</keyword>
<dbReference type="InterPro" id="IPR000110">
    <property type="entry name" value="Ribosomal_bS1"/>
</dbReference>
<dbReference type="InterPro" id="IPR050437">
    <property type="entry name" value="Ribos_protein_bS1-like"/>
</dbReference>
<dbReference type="InterPro" id="IPR003029">
    <property type="entry name" value="S1_domain"/>
</dbReference>
<comment type="caution">
    <text evidence="9">The sequence shown here is derived from an EMBL/GenBank/DDBJ whole genome shotgun (WGS) entry which is preliminary data.</text>
</comment>
<dbReference type="AlphaFoldDB" id="A0A0S7WIW9"/>
<reference evidence="9 10" key="1">
    <citation type="journal article" date="2015" name="Microbiome">
        <title>Genomic resolution of linkages in carbon, nitrogen, and sulfur cycling among widespread estuary sediment bacteria.</title>
        <authorList>
            <person name="Baker B.J."/>
            <person name="Lazar C.S."/>
            <person name="Teske A.P."/>
            <person name="Dick G.J."/>
        </authorList>
    </citation>
    <scope>NUCLEOTIDE SEQUENCE [LARGE SCALE GENOMIC DNA]</scope>
    <source>
        <strain evidence="9">DG_26</strain>
    </source>
</reference>
<dbReference type="FunFam" id="2.40.50.140:FF:000051">
    <property type="entry name" value="RNA-binding transcriptional accessory protein"/>
    <property type="match status" value="1"/>
</dbReference>
<dbReference type="Pfam" id="PF00575">
    <property type="entry name" value="S1"/>
    <property type="match status" value="6"/>
</dbReference>
<name>A0A0S7WIW9_UNCT6</name>
<feature type="domain" description="S1 motif" evidence="8">
    <location>
        <begin position="283"/>
        <end position="353"/>
    </location>
</feature>
<protein>
    <recommendedName>
        <fullName evidence="6">Small ribosomal subunit protein bS1</fullName>
    </recommendedName>
    <alternativeName>
        <fullName evidence="7">30S ribosomal protein S1</fullName>
    </alternativeName>
</protein>
<dbReference type="PATRIC" id="fig|1703771.3.peg.1163"/>
<evidence type="ECO:0000256" key="3">
    <source>
        <dbReference type="ARBA" id="ARBA00022884"/>
    </source>
</evidence>
<accession>A0A0S7WIW9</accession>
<evidence type="ECO:0000256" key="5">
    <source>
        <dbReference type="ARBA" id="ARBA00023274"/>
    </source>
</evidence>
<dbReference type="Gene3D" id="2.40.50.140">
    <property type="entry name" value="Nucleic acid-binding proteins"/>
    <property type="match status" value="6"/>
</dbReference>
<evidence type="ECO:0000259" key="8">
    <source>
        <dbReference type="PROSITE" id="PS50126"/>
    </source>
</evidence>
<dbReference type="GO" id="GO:0003735">
    <property type="term" value="F:structural constituent of ribosome"/>
    <property type="evidence" value="ECO:0007669"/>
    <property type="project" value="InterPro"/>
</dbReference>
<evidence type="ECO:0000313" key="9">
    <source>
        <dbReference type="EMBL" id="KPJ50106.1"/>
    </source>
</evidence>
<organism evidence="9 10">
    <name type="scientific">candidate division TA06 bacterium DG_26</name>
    <dbReference type="NCBI Taxonomy" id="1703771"/>
    <lineage>
        <taxon>Bacteria</taxon>
        <taxon>Bacteria division TA06</taxon>
    </lineage>
</organism>
<comment type="similarity">
    <text evidence="1">Belongs to the bacterial ribosomal protein bS1 family.</text>
</comment>
<dbReference type="GO" id="GO:0022627">
    <property type="term" value="C:cytosolic small ribosomal subunit"/>
    <property type="evidence" value="ECO:0007669"/>
    <property type="project" value="TreeGrafter"/>
</dbReference>